<evidence type="ECO:0000313" key="2">
    <source>
        <dbReference type="Proteomes" id="UP001549207"/>
    </source>
</evidence>
<evidence type="ECO:0000313" key="1">
    <source>
        <dbReference type="EMBL" id="MET3772999.1"/>
    </source>
</evidence>
<protein>
    <submittedName>
        <fullName evidence="1">Amidohydrolase</fullName>
    </submittedName>
</protein>
<gene>
    <name evidence="1" type="ORF">ABIC98_002659</name>
</gene>
<dbReference type="Proteomes" id="UP001549207">
    <property type="component" value="Unassembled WGS sequence"/>
</dbReference>
<dbReference type="EMBL" id="JBEPNJ010000010">
    <property type="protein sequence ID" value="MET3772999.1"/>
    <property type="molecule type" value="Genomic_DNA"/>
</dbReference>
<accession>A0ACC6TH06</accession>
<name>A0ACC6TH06_9MICC</name>
<reference evidence="1" key="1">
    <citation type="submission" date="2024-06" db="EMBL/GenBank/DDBJ databases">
        <title>Genomic Encyclopedia of Type Strains, Phase IV (KMG-IV): sequencing the most valuable type-strain genomes for metagenomic binning, comparative biology and taxonomic classification.</title>
        <authorList>
            <person name="Goeker M."/>
        </authorList>
    </citation>
    <scope>NUCLEOTIDE SEQUENCE</scope>
    <source>
        <strain evidence="1">SJCon</strain>
    </source>
</reference>
<sequence>MNLMDVREVAPNRGQLDVAAVQVRFDSAELLEDRISRTQGLISGIGEADLIVLPELWLHGGFSYDTWRQNAVSLQSEVFTFLSEVATEKKAWLHAGSFMVTEHSNAASGMWNTSVLFDPAGSLRATYKKIHRFGFSDGEPKLIAAGDEPAILEVQTERGTAITGLSTCYDLRFPELYRHMSAEGTALNVIPACWPLSRIQHWQTLGRARAIENQSFVIQCNMTGADQSIELGGHSQIVDGNGNILTQAEREETVLHASLDLDSLNEMRSSFPVLNDQRADIWVVKGKTMIASNLQE</sequence>
<proteinExistence type="predicted"/>
<keyword evidence="2" id="KW-1185">Reference proteome</keyword>
<comment type="caution">
    <text evidence="1">The sequence shown here is derived from an EMBL/GenBank/DDBJ whole genome shotgun (WGS) entry which is preliminary data.</text>
</comment>
<organism evidence="1 2">
    <name type="scientific">Arthrobacter nitrophenolicus</name>
    <dbReference type="NCBI Taxonomy" id="683150"/>
    <lineage>
        <taxon>Bacteria</taxon>
        <taxon>Bacillati</taxon>
        <taxon>Actinomycetota</taxon>
        <taxon>Actinomycetes</taxon>
        <taxon>Micrococcales</taxon>
        <taxon>Micrococcaceae</taxon>
        <taxon>Arthrobacter</taxon>
    </lineage>
</organism>